<evidence type="ECO:0000313" key="1">
    <source>
        <dbReference type="EMBL" id="WDE07883.1"/>
    </source>
</evidence>
<evidence type="ECO:0000313" key="2">
    <source>
        <dbReference type="Proteomes" id="UP000032352"/>
    </source>
</evidence>
<name>A0AAE9Z9P1_9GAMM</name>
<dbReference type="EMBL" id="CP059733">
    <property type="protein sequence ID" value="WDE07883.1"/>
    <property type="molecule type" value="Genomic_DNA"/>
</dbReference>
<sequence length="47" mass="5204">MAINKMIPAANRYRLQVVGEMGKKVKQVLQQEARPTGEKRCALCSSA</sequence>
<dbReference type="RefSeq" id="WP_161797897.1">
    <property type="nucleotide sequence ID" value="NZ_CP059733.1"/>
</dbReference>
<dbReference type="KEGG" id="tvd:SG34_013940"/>
<organism evidence="1 2">
    <name type="scientific">Thalassomonas viridans</name>
    <dbReference type="NCBI Taxonomy" id="137584"/>
    <lineage>
        <taxon>Bacteria</taxon>
        <taxon>Pseudomonadati</taxon>
        <taxon>Pseudomonadota</taxon>
        <taxon>Gammaproteobacteria</taxon>
        <taxon>Alteromonadales</taxon>
        <taxon>Colwelliaceae</taxon>
        <taxon>Thalassomonas</taxon>
    </lineage>
</organism>
<dbReference type="Proteomes" id="UP000032352">
    <property type="component" value="Chromosome"/>
</dbReference>
<proteinExistence type="predicted"/>
<dbReference type="AlphaFoldDB" id="A0AAE9Z9P1"/>
<gene>
    <name evidence="1" type="ORF">SG34_013940</name>
</gene>
<reference evidence="1 2" key="2">
    <citation type="journal article" date="2022" name="Mar. Drugs">
        <title>Bioassay-Guided Fractionation Leads to the Detection of Cholic Acid Generated by the Rare Thalassomonas sp.</title>
        <authorList>
            <person name="Pheiffer F."/>
            <person name="Schneider Y.K."/>
            <person name="Hansen E.H."/>
            <person name="Andersen J.H."/>
            <person name="Isaksson J."/>
            <person name="Busche T."/>
            <person name="R C."/>
            <person name="Kalinowski J."/>
            <person name="Zyl L.V."/>
            <person name="Trindade M."/>
        </authorList>
    </citation>
    <scope>NUCLEOTIDE SEQUENCE [LARGE SCALE GENOMIC DNA]</scope>
    <source>
        <strain evidence="1 2">XOM25</strain>
    </source>
</reference>
<keyword evidence="2" id="KW-1185">Reference proteome</keyword>
<accession>A0AAE9Z9P1</accession>
<protein>
    <submittedName>
        <fullName evidence="1">Uncharacterized protein</fullName>
    </submittedName>
</protein>
<reference evidence="1 2" key="1">
    <citation type="journal article" date="2015" name="Genome Announc.">
        <title>Draft Genome Sequences of Marine Isolates of Thalassomonas viridans and Thalassomonas actiniarum.</title>
        <authorList>
            <person name="Olonade I."/>
            <person name="van Zyl L.J."/>
            <person name="Trindade M."/>
        </authorList>
    </citation>
    <scope>NUCLEOTIDE SEQUENCE [LARGE SCALE GENOMIC DNA]</scope>
    <source>
        <strain evidence="1 2">XOM25</strain>
    </source>
</reference>